<sequence>MTEDTQVTDDARLAEELRELGRSLRMPDVDGETMAERVIGQLLAEATAPPAPAPPRRRERLRLWVRRHWRRLVAAACGTLTVLALTPPVRAAVIDFFGFGGVEVRYDPQAPAPPRSPVPGCGTPVGLADAARRAGFTPVFPARLGSPDSISVTTGPAGRSVISLCWRERGGVIRMDEFPARLDPAFGKTVRVYPEYLTLDGGAEGTALWFAEPHRLTFWMTDDSGERWQRAERPAGPTLLWSPRPELTARLEGEASRERAVGIARSTRTAPATDSGQSRDSSG</sequence>
<protein>
    <recommendedName>
        <fullName evidence="4">DUF3040 domain-containing protein</fullName>
    </recommendedName>
</protein>
<evidence type="ECO:0000313" key="2">
    <source>
        <dbReference type="EMBL" id="MFC7307362.1"/>
    </source>
</evidence>
<gene>
    <name evidence="2" type="ORF">ACFQVC_24440</name>
</gene>
<accession>A0ABW2JNJ8</accession>
<dbReference type="EMBL" id="JBHTCF010000011">
    <property type="protein sequence ID" value="MFC7307362.1"/>
    <property type="molecule type" value="Genomic_DNA"/>
</dbReference>
<feature type="compositionally biased region" description="Polar residues" evidence="1">
    <location>
        <begin position="266"/>
        <end position="283"/>
    </location>
</feature>
<evidence type="ECO:0000313" key="3">
    <source>
        <dbReference type="Proteomes" id="UP001596523"/>
    </source>
</evidence>
<name>A0ABW2JNJ8_9ACTN</name>
<proteinExistence type="predicted"/>
<keyword evidence="3" id="KW-1185">Reference proteome</keyword>
<evidence type="ECO:0008006" key="4">
    <source>
        <dbReference type="Google" id="ProtNLM"/>
    </source>
</evidence>
<comment type="caution">
    <text evidence="2">The sequence shown here is derived from an EMBL/GenBank/DDBJ whole genome shotgun (WGS) entry which is preliminary data.</text>
</comment>
<reference evidence="3" key="1">
    <citation type="journal article" date="2019" name="Int. J. Syst. Evol. Microbiol.">
        <title>The Global Catalogue of Microorganisms (GCM) 10K type strain sequencing project: providing services to taxonomists for standard genome sequencing and annotation.</title>
        <authorList>
            <consortium name="The Broad Institute Genomics Platform"/>
            <consortium name="The Broad Institute Genome Sequencing Center for Infectious Disease"/>
            <person name="Wu L."/>
            <person name="Ma J."/>
        </authorList>
    </citation>
    <scope>NUCLEOTIDE SEQUENCE [LARGE SCALE GENOMIC DNA]</scope>
    <source>
        <strain evidence="3">SYNS20</strain>
    </source>
</reference>
<feature type="compositionally biased region" description="Basic and acidic residues" evidence="1">
    <location>
        <begin position="250"/>
        <end position="260"/>
    </location>
</feature>
<dbReference type="RefSeq" id="WP_381834181.1">
    <property type="nucleotide sequence ID" value="NZ_JBHTCF010000011.1"/>
</dbReference>
<feature type="region of interest" description="Disordered" evidence="1">
    <location>
        <begin position="250"/>
        <end position="283"/>
    </location>
</feature>
<organism evidence="2 3">
    <name type="scientific">Streptomyces monticola</name>
    <dbReference type="NCBI Taxonomy" id="2666263"/>
    <lineage>
        <taxon>Bacteria</taxon>
        <taxon>Bacillati</taxon>
        <taxon>Actinomycetota</taxon>
        <taxon>Actinomycetes</taxon>
        <taxon>Kitasatosporales</taxon>
        <taxon>Streptomycetaceae</taxon>
        <taxon>Streptomyces</taxon>
    </lineage>
</organism>
<evidence type="ECO:0000256" key="1">
    <source>
        <dbReference type="SAM" id="MobiDB-lite"/>
    </source>
</evidence>
<dbReference type="Proteomes" id="UP001596523">
    <property type="component" value="Unassembled WGS sequence"/>
</dbReference>